<feature type="region of interest" description="Disordered" evidence="1">
    <location>
        <begin position="242"/>
        <end position="267"/>
    </location>
</feature>
<dbReference type="Gene3D" id="1.20.5.190">
    <property type="match status" value="1"/>
</dbReference>
<dbReference type="OrthoDB" id="190375at2759"/>
<keyword evidence="3" id="KW-1185">Reference proteome</keyword>
<feature type="compositionally biased region" description="Low complexity" evidence="1">
    <location>
        <begin position="246"/>
        <end position="255"/>
    </location>
</feature>
<evidence type="ECO:0000313" key="2">
    <source>
        <dbReference type="EMBL" id="ORZ33239.1"/>
    </source>
</evidence>
<proteinExistence type="predicted"/>
<organism evidence="2 3">
    <name type="scientific">Catenaria anguillulae PL171</name>
    <dbReference type="NCBI Taxonomy" id="765915"/>
    <lineage>
        <taxon>Eukaryota</taxon>
        <taxon>Fungi</taxon>
        <taxon>Fungi incertae sedis</taxon>
        <taxon>Blastocladiomycota</taxon>
        <taxon>Blastocladiomycetes</taxon>
        <taxon>Blastocladiales</taxon>
        <taxon>Catenariaceae</taxon>
        <taxon>Catenaria</taxon>
    </lineage>
</organism>
<sequence length="395" mass="45444">MALKFAAAWTQRDSEFDKAFVSFAKDMESRRTLEHQAAIRIQVTWRKYAMREWRKYLDQQATTIQRMYRSHLSRIHTLHMLRTRATNALAAYHHLMATRIQALFRGHLSRKHIFDYYARKRYLAQLERKSEQVRAQLDAYERTQRLVFAEESKQKVKERQAKVARKVHHLLGTYSVPGVLAPAERRPPPRADKHPALHVHRPLSPTVRAKLPPRWMSEDQDRVREDQDLELGIRTSSPVKQFGRLSPALSETAPSTAPPSPAPLGASKMYLSTHSDLMVANPNTYSTPAPTLSLGRKEMRLLALAERVLSHERDTVKRVYAEEVIKRATRAEIRSKYAPETRLGRFGKLAPLVGGQKALVVVRAVGEEEAERMVPAEWRERGAGRGSRREREMVV</sequence>
<evidence type="ECO:0000313" key="3">
    <source>
        <dbReference type="Proteomes" id="UP000193411"/>
    </source>
</evidence>
<dbReference type="PROSITE" id="PS50096">
    <property type="entry name" value="IQ"/>
    <property type="match status" value="3"/>
</dbReference>
<dbReference type="Proteomes" id="UP000193411">
    <property type="component" value="Unassembled WGS sequence"/>
</dbReference>
<comment type="caution">
    <text evidence="2">The sequence shown here is derived from an EMBL/GenBank/DDBJ whole genome shotgun (WGS) entry which is preliminary data.</text>
</comment>
<name>A0A1Y2HFB5_9FUNG</name>
<dbReference type="STRING" id="765915.A0A1Y2HFB5"/>
<evidence type="ECO:0000256" key="1">
    <source>
        <dbReference type="SAM" id="MobiDB-lite"/>
    </source>
</evidence>
<dbReference type="InterPro" id="IPR000048">
    <property type="entry name" value="IQ_motif_EF-hand-BS"/>
</dbReference>
<gene>
    <name evidence="2" type="ORF">BCR44DRAFT_1514847</name>
</gene>
<protein>
    <submittedName>
        <fullName evidence="2">Uncharacterized protein</fullName>
    </submittedName>
</protein>
<reference evidence="2 3" key="1">
    <citation type="submission" date="2016-07" db="EMBL/GenBank/DDBJ databases">
        <title>Pervasive Adenine N6-methylation of Active Genes in Fungi.</title>
        <authorList>
            <consortium name="DOE Joint Genome Institute"/>
            <person name="Mondo S.J."/>
            <person name="Dannebaum R.O."/>
            <person name="Kuo R.C."/>
            <person name="Labutti K."/>
            <person name="Haridas S."/>
            <person name="Kuo A."/>
            <person name="Salamov A."/>
            <person name="Ahrendt S.R."/>
            <person name="Lipzen A."/>
            <person name="Sullivan W."/>
            <person name="Andreopoulos W.B."/>
            <person name="Clum A."/>
            <person name="Lindquist E."/>
            <person name="Daum C."/>
            <person name="Ramamoorthy G.K."/>
            <person name="Gryganskyi A."/>
            <person name="Culley D."/>
            <person name="Magnuson J.K."/>
            <person name="James T.Y."/>
            <person name="O'Malley M.A."/>
            <person name="Stajich J.E."/>
            <person name="Spatafora J.W."/>
            <person name="Visel A."/>
            <person name="Grigoriev I.V."/>
        </authorList>
    </citation>
    <scope>NUCLEOTIDE SEQUENCE [LARGE SCALE GENOMIC DNA]</scope>
    <source>
        <strain evidence="2 3">PL171</strain>
    </source>
</reference>
<dbReference type="Pfam" id="PF00612">
    <property type="entry name" value="IQ"/>
    <property type="match status" value="2"/>
</dbReference>
<dbReference type="AlphaFoldDB" id="A0A1Y2HFB5"/>
<dbReference type="EMBL" id="MCFL01000037">
    <property type="protein sequence ID" value="ORZ33239.1"/>
    <property type="molecule type" value="Genomic_DNA"/>
</dbReference>
<accession>A0A1Y2HFB5</accession>